<protein>
    <recommendedName>
        <fullName evidence="4">Transglutaminase-like domain-containing protein</fullName>
    </recommendedName>
</protein>
<evidence type="ECO:0008006" key="4">
    <source>
        <dbReference type="Google" id="ProtNLM"/>
    </source>
</evidence>
<dbReference type="STRING" id="1166018.FAES_2496"/>
<dbReference type="PATRIC" id="fig|1166018.3.peg.4259"/>
<evidence type="ECO:0000256" key="1">
    <source>
        <dbReference type="SAM" id="SignalP"/>
    </source>
</evidence>
<reference evidence="2 3" key="1">
    <citation type="journal article" date="2012" name="J. Bacteriol.">
        <title>Genome Sequence of Fibrella aestuarina BUZ 2T, a Filamentous Marine Bacterium.</title>
        <authorList>
            <person name="Filippini M."/>
            <person name="Qi W."/>
            <person name="Blom J."/>
            <person name="Goesmann A."/>
            <person name="Smits T.H."/>
            <person name="Bagheri H.C."/>
        </authorList>
    </citation>
    <scope>NUCLEOTIDE SEQUENCE [LARGE SCALE GENOMIC DNA]</scope>
    <source>
        <strain evidence="3">BUZ 2T</strain>
    </source>
</reference>
<dbReference type="EMBL" id="HE796683">
    <property type="protein sequence ID" value="CCH00505.1"/>
    <property type="molecule type" value="Genomic_DNA"/>
</dbReference>
<dbReference type="eggNOG" id="COG1305">
    <property type="taxonomic scope" value="Bacteria"/>
</dbReference>
<dbReference type="Proteomes" id="UP000011058">
    <property type="component" value="Chromosome"/>
</dbReference>
<dbReference type="HOGENOM" id="CLU_684624_0_0_10"/>
<sequence>MSMLRHCLLIVCVVALSVRAMAQVWAPYSALPDLYPSMALAMTYFVNDPTEDHSHDLGDLNGLLGISVQVPRRNARVQLTLTCTGGPALFDSATIDVTVPRAREDYIITPTIPFNQARLASIRQVQTVFITYAVTIDGKAQPPRTETLRVQSVNVCPFGVRDDAGQYTSYAFLFAAYVNEDHPQLDRILQEALQKNYVDAFVGYQSGPADVYRQVLAIWRVLQDRGLRYSNSTTTVADPDQVASQHVRLVDESLSHTQANCTDGSVLLASVLRKVGIEPILVTIPGHMFVGFDLDDESSEQAYLETTLLNAPAGSIAAAPTDLTQLLLSYVPSLTAADQTAVDQFVVAIQTGNRLFADNRIAIESGTGDYSATPIAEARLAGIMPIPFVDRRPSTK</sequence>
<accession>I0K8Q2</accession>
<feature type="signal peptide" evidence="1">
    <location>
        <begin position="1"/>
        <end position="22"/>
    </location>
</feature>
<feature type="chain" id="PRO_5003629987" description="Transglutaminase-like domain-containing protein" evidence="1">
    <location>
        <begin position="23"/>
        <end position="396"/>
    </location>
</feature>
<proteinExistence type="predicted"/>
<evidence type="ECO:0000313" key="2">
    <source>
        <dbReference type="EMBL" id="CCH00505.1"/>
    </source>
</evidence>
<gene>
    <name evidence="2" type="ORF">FAES_2496</name>
</gene>
<keyword evidence="1" id="KW-0732">Signal</keyword>
<organism evidence="2 3">
    <name type="scientific">Fibrella aestuarina BUZ 2</name>
    <dbReference type="NCBI Taxonomy" id="1166018"/>
    <lineage>
        <taxon>Bacteria</taxon>
        <taxon>Pseudomonadati</taxon>
        <taxon>Bacteroidota</taxon>
        <taxon>Cytophagia</taxon>
        <taxon>Cytophagales</taxon>
        <taxon>Spirosomataceae</taxon>
        <taxon>Fibrella</taxon>
    </lineage>
</organism>
<keyword evidence="3" id="KW-1185">Reference proteome</keyword>
<evidence type="ECO:0000313" key="3">
    <source>
        <dbReference type="Proteomes" id="UP000011058"/>
    </source>
</evidence>
<name>I0K8Q2_9BACT</name>
<dbReference type="AlphaFoldDB" id="I0K8Q2"/>
<dbReference type="KEGG" id="fae:FAES_2496"/>